<feature type="domain" description="LicD/FKTN/FKRP nucleotidyltransferase" evidence="7">
    <location>
        <begin position="96"/>
        <end position="201"/>
    </location>
</feature>
<feature type="signal peptide" evidence="6">
    <location>
        <begin position="1"/>
        <end position="21"/>
    </location>
</feature>
<feature type="chain" id="PRO_5026215004" description="LicD/FKTN/FKRP nucleotidyltransferase domain-containing protein" evidence="6">
    <location>
        <begin position="22"/>
        <end position="358"/>
    </location>
</feature>
<keyword evidence="6" id="KW-0732">Signal</keyword>
<dbReference type="InterPro" id="IPR009644">
    <property type="entry name" value="FKTN/MNN4/W02B3.4-1"/>
</dbReference>
<evidence type="ECO:0000256" key="2">
    <source>
        <dbReference type="ARBA" id="ARBA00022692"/>
    </source>
</evidence>
<keyword evidence="4" id="KW-0472">Membrane</keyword>
<proteinExistence type="predicted"/>
<dbReference type="PANTHER" id="PTHR15407">
    <property type="entry name" value="FUKUTIN-RELATED"/>
    <property type="match status" value="1"/>
</dbReference>
<dbReference type="AlphaFoldDB" id="A0A6G1KE66"/>
<evidence type="ECO:0000256" key="5">
    <source>
        <dbReference type="SAM" id="MobiDB-lite"/>
    </source>
</evidence>
<keyword evidence="9" id="KW-1185">Reference proteome</keyword>
<dbReference type="Pfam" id="PF04991">
    <property type="entry name" value="LicD"/>
    <property type="match status" value="1"/>
</dbReference>
<evidence type="ECO:0000259" key="7">
    <source>
        <dbReference type="Pfam" id="PF04991"/>
    </source>
</evidence>
<feature type="region of interest" description="Disordered" evidence="5">
    <location>
        <begin position="282"/>
        <end position="358"/>
    </location>
</feature>
<keyword evidence="2" id="KW-0812">Transmembrane</keyword>
<evidence type="ECO:0000313" key="8">
    <source>
        <dbReference type="EMBL" id="KAF2710835.1"/>
    </source>
</evidence>
<protein>
    <recommendedName>
        <fullName evidence="7">LicD/FKTN/FKRP nucleotidyltransferase domain-containing protein</fullName>
    </recommendedName>
</protein>
<feature type="compositionally biased region" description="Basic and acidic residues" evidence="5">
    <location>
        <begin position="282"/>
        <end position="346"/>
    </location>
</feature>
<organism evidence="8 9">
    <name type="scientific">Pleomassaria siparia CBS 279.74</name>
    <dbReference type="NCBI Taxonomy" id="1314801"/>
    <lineage>
        <taxon>Eukaryota</taxon>
        <taxon>Fungi</taxon>
        <taxon>Dikarya</taxon>
        <taxon>Ascomycota</taxon>
        <taxon>Pezizomycotina</taxon>
        <taxon>Dothideomycetes</taxon>
        <taxon>Pleosporomycetidae</taxon>
        <taxon>Pleosporales</taxon>
        <taxon>Pleomassariaceae</taxon>
        <taxon>Pleomassaria</taxon>
    </lineage>
</organism>
<sequence length="358" mass="41673">MKFATCAAALASLSLFASTLAAPVAASPEKPQQTKEEVEAERQKALARQRNKYFHEPGGGHQLGHYDARFFHGIVSDQERHETQLTMIRAYLDYFRENDLDTWLAHGTLLGWWWNGKRLPWDWDMDTQVSGATLHHLGQAHNQTRTKYLSTDGQREREFLLDVNPWIWERERGDGANIIDARWIDTSNGLFIDITGLSETHPDTNPGVWVCKNYHRYATSDLYPMRETLFEGAIAKVPYAYDKILVQEYKEKALVVTDFEGHAWNMNQKEWIKTQAQIDKEAKEAKEQAAREAAEEEKKKKDTEMKRQAAEIKKLEDEEKRQLSQKKYDDAQEKKRQEAEAKRNQAEEEEEEVQQEEE</sequence>
<evidence type="ECO:0000256" key="6">
    <source>
        <dbReference type="SAM" id="SignalP"/>
    </source>
</evidence>
<evidence type="ECO:0000313" key="9">
    <source>
        <dbReference type="Proteomes" id="UP000799428"/>
    </source>
</evidence>
<dbReference type="PANTHER" id="PTHR15407:SF28">
    <property type="entry name" value="RIBITOL-5-PHOSPHATE TRANSFERASE FKTN"/>
    <property type="match status" value="1"/>
</dbReference>
<feature type="compositionally biased region" description="Acidic residues" evidence="5">
    <location>
        <begin position="347"/>
        <end position="358"/>
    </location>
</feature>
<evidence type="ECO:0000256" key="4">
    <source>
        <dbReference type="ARBA" id="ARBA00023136"/>
    </source>
</evidence>
<dbReference type="GO" id="GO:0016020">
    <property type="term" value="C:membrane"/>
    <property type="evidence" value="ECO:0007669"/>
    <property type="project" value="UniProtKB-SubCell"/>
</dbReference>
<name>A0A6G1KE66_9PLEO</name>
<gene>
    <name evidence="8" type="ORF">K504DRAFT_429184</name>
</gene>
<keyword evidence="3" id="KW-1133">Transmembrane helix</keyword>
<evidence type="ECO:0000256" key="3">
    <source>
        <dbReference type="ARBA" id="ARBA00022989"/>
    </source>
</evidence>
<dbReference type="GO" id="GO:0009100">
    <property type="term" value="P:glycoprotein metabolic process"/>
    <property type="evidence" value="ECO:0007669"/>
    <property type="project" value="UniProtKB-ARBA"/>
</dbReference>
<reference evidence="8" key="1">
    <citation type="journal article" date="2020" name="Stud. Mycol.">
        <title>101 Dothideomycetes genomes: a test case for predicting lifestyles and emergence of pathogens.</title>
        <authorList>
            <person name="Haridas S."/>
            <person name="Albert R."/>
            <person name="Binder M."/>
            <person name="Bloem J."/>
            <person name="Labutti K."/>
            <person name="Salamov A."/>
            <person name="Andreopoulos B."/>
            <person name="Baker S."/>
            <person name="Barry K."/>
            <person name="Bills G."/>
            <person name="Bluhm B."/>
            <person name="Cannon C."/>
            <person name="Castanera R."/>
            <person name="Culley D."/>
            <person name="Daum C."/>
            <person name="Ezra D."/>
            <person name="Gonzalez J."/>
            <person name="Henrissat B."/>
            <person name="Kuo A."/>
            <person name="Liang C."/>
            <person name="Lipzen A."/>
            <person name="Lutzoni F."/>
            <person name="Magnuson J."/>
            <person name="Mondo S."/>
            <person name="Nolan M."/>
            <person name="Ohm R."/>
            <person name="Pangilinan J."/>
            <person name="Park H.-J."/>
            <person name="Ramirez L."/>
            <person name="Alfaro M."/>
            <person name="Sun H."/>
            <person name="Tritt A."/>
            <person name="Yoshinaga Y."/>
            <person name="Zwiers L.-H."/>
            <person name="Turgeon B."/>
            <person name="Goodwin S."/>
            <person name="Spatafora J."/>
            <person name="Crous P."/>
            <person name="Grigoriev I."/>
        </authorList>
    </citation>
    <scope>NUCLEOTIDE SEQUENCE</scope>
    <source>
        <strain evidence="8">CBS 279.74</strain>
    </source>
</reference>
<dbReference type="InterPro" id="IPR007074">
    <property type="entry name" value="LicD/FKTN/FKRP_NTP_transf"/>
</dbReference>
<comment type="subcellular location">
    <subcellularLocation>
        <location evidence="1">Membrane</location>
        <topology evidence="1">Single-pass membrane protein</topology>
    </subcellularLocation>
</comment>
<evidence type="ECO:0000256" key="1">
    <source>
        <dbReference type="ARBA" id="ARBA00004167"/>
    </source>
</evidence>
<accession>A0A6G1KE66</accession>
<dbReference type="OrthoDB" id="444255at2759"/>
<dbReference type="Proteomes" id="UP000799428">
    <property type="component" value="Unassembled WGS sequence"/>
</dbReference>
<dbReference type="EMBL" id="MU005768">
    <property type="protein sequence ID" value="KAF2710835.1"/>
    <property type="molecule type" value="Genomic_DNA"/>
</dbReference>